<dbReference type="PANTHER" id="PTHR43236">
    <property type="entry name" value="ANTITOXIN HIGA1"/>
    <property type="match status" value="1"/>
</dbReference>
<evidence type="ECO:0000256" key="1">
    <source>
        <dbReference type="ARBA" id="ARBA00007227"/>
    </source>
</evidence>
<sequence>MNLEEIGRRVALERSHAGMTQRDLAARAELSQPTLHRIEAGERPALTAAELDRLAVALDVPLTRLTRANPVGQRMRVAARGGRSAAEDLSVATRTAEEILTLDDRMDAFALRSEHRGDVGGASLTCELPPESLTAEDQGRGLARAVRGKLELGLGPVANLAEFAESVVGVDTAVVDLPHLVSGFTATDPDRNVILVLVNSTNVPERQRFTLAHELGHVLFGDGSDAHLLDGERTHAETRCDAFARHLLLPEPGLARWMRENAPDGPGLKECALAAHHYEVSLRVVLIQCRRLGLLTDDAAKSLEGPTGRQLAWSYGWGPQYAAACGAASQARPPRRVLERAVEAYRAGKIGVRAVAALQGSEPNATALELADAGITPPPPPSPKRIDVSTLIARRAGHRDGSTGQHSVRERRDGDPWE</sequence>
<dbReference type="GO" id="GO:0003677">
    <property type="term" value="F:DNA binding"/>
    <property type="evidence" value="ECO:0007669"/>
    <property type="project" value="InterPro"/>
</dbReference>
<dbReference type="EMBL" id="CP109535">
    <property type="protein sequence ID" value="WTY94164.1"/>
    <property type="molecule type" value="Genomic_DNA"/>
</dbReference>
<evidence type="ECO:0000259" key="3">
    <source>
        <dbReference type="PROSITE" id="PS50943"/>
    </source>
</evidence>
<gene>
    <name evidence="4" type="ORF">OG626_04280</name>
</gene>
<feature type="region of interest" description="Disordered" evidence="2">
    <location>
        <begin position="392"/>
        <end position="418"/>
    </location>
</feature>
<proteinExistence type="inferred from homology"/>
<name>A0AAU3GM84_9ACTN</name>
<dbReference type="CDD" id="cd00093">
    <property type="entry name" value="HTH_XRE"/>
    <property type="match status" value="1"/>
</dbReference>
<evidence type="ECO:0000256" key="2">
    <source>
        <dbReference type="SAM" id="MobiDB-lite"/>
    </source>
</evidence>
<dbReference type="Pfam" id="PF13560">
    <property type="entry name" value="HTH_31"/>
    <property type="match status" value="1"/>
</dbReference>
<dbReference type="InterPro" id="IPR010359">
    <property type="entry name" value="IrrE_HExxH"/>
</dbReference>
<dbReference type="SMART" id="SM00530">
    <property type="entry name" value="HTH_XRE"/>
    <property type="match status" value="1"/>
</dbReference>
<accession>A0AAU3GM84</accession>
<protein>
    <submittedName>
        <fullName evidence="4">ImmA/IrrE family metallo-endopeptidase</fullName>
    </submittedName>
</protein>
<feature type="compositionally biased region" description="Basic and acidic residues" evidence="2">
    <location>
        <begin position="407"/>
        <end position="418"/>
    </location>
</feature>
<dbReference type="Gene3D" id="1.10.260.40">
    <property type="entry name" value="lambda repressor-like DNA-binding domains"/>
    <property type="match status" value="1"/>
</dbReference>
<feature type="domain" description="HTH cro/C1-type" evidence="3">
    <location>
        <begin position="10"/>
        <end position="65"/>
    </location>
</feature>
<dbReference type="PANTHER" id="PTHR43236:SF1">
    <property type="entry name" value="BLL7220 PROTEIN"/>
    <property type="match status" value="1"/>
</dbReference>
<dbReference type="InterPro" id="IPR001387">
    <property type="entry name" value="Cro/C1-type_HTH"/>
</dbReference>
<reference evidence="4" key="1">
    <citation type="submission" date="2022-10" db="EMBL/GenBank/DDBJ databases">
        <title>The complete genomes of actinobacterial strains from the NBC collection.</title>
        <authorList>
            <person name="Joergensen T.S."/>
            <person name="Alvarez Arevalo M."/>
            <person name="Sterndorff E.B."/>
            <person name="Faurdal D."/>
            <person name="Vuksanovic O."/>
            <person name="Mourched A.-S."/>
            <person name="Charusanti P."/>
            <person name="Shaw S."/>
            <person name="Blin K."/>
            <person name="Weber T."/>
        </authorList>
    </citation>
    <scope>NUCLEOTIDE SEQUENCE</scope>
    <source>
        <strain evidence="4">NBC_01401</strain>
    </source>
</reference>
<dbReference type="InterPro" id="IPR010982">
    <property type="entry name" value="Lambda_DNA-bd_dom_sf"/>
</dbReference>
<dbReference type="AlphaFoldDB" id="A0AAU3GM84"/>
<dbReference type="SUPFAM" id="SSF47413">
    <property type="entry name" value="lambda repressor-like DNA-binding domains"/>
    <property type="match status" value="1"/>
</dbReference>
<comment type="similarity">
    <text evidence="1">Belongs to the short-chain fatty acyl-CoA assimilation regulator (ScfR) family.</text>
</comment>
<organism evidence="4">
    <name type="scientific">Streptomyces sp. NBC_01401</name>
    <dbReference type="NCBI Taxonomy" id="2903854"/>
    <lineage>
        <taxon>Bacteria</taxon>
        <taxon>Bacillati</taxon>
        <taxon>Actinomycetota</taxon>
        <taxon>Actinomycetes</taxon>
        <taxon>Kitasatosporales</taxon>
        <taxon>Streptomycetaceae</taxon>
        <taxon>Streptomyces</taxon>
    </lineage>
</organism>
<dbReference type="PROSITE" id="PS50943">
    <property type="entry name" value="HTH_CROC1"/>
    <property type="match status" value="1"/>
</dbReference>
<dbReference type="Gene3D" id="1.10.10.2910">
    <property type="match status" value="1"/>
</dbReference>
<dbReference type="InterPro" id="IPR052345">
    <property type="entry name" value="Rad_response_metalloprotease"/>
</dbReference>
<dbReference type="Pfam" id="PF06114">
    <property type="entry name" value="Peptidase_M78"/>
    <property type="match status" value="1"/>
</dbReference>
<evidence type="ECO:0000313" key="4">
    <source>
        <dbReference type="EMBL" id="WTY94164.1"/>
    </source>
</evidence>